<gene>
    <name evidence="12" type="ORF">HDA36_004081</name>
</gene>
<evidence type="ECO:0000259" key="11">
    <source>
        <dbReference type="PROSITE" id="PS50928"/>
    </source>
</evidence>
<sequence length="302" mass="32454">MSGTTVSPGRRASPPAGPPPTAPRRPAPPRPRRFGIGSLLRTAAILAILFFLLFPIAWLMITAFKPEREVFSASVLFTPSLENFAAVFTGDNSIAPSLVNSVIVSVATTVISVPLALLAAYAFSRYRFPGSRSLMLAIVLTQFIPGVAIAIPFLTVFRDLGMLDTHAALVIVNLSLTVPYNTWLLKGFVDGLPYAIEEAAHIDGCGQVALLWRVITPLAAPGIFVAAVFSFLLSWNEFLFPTFLARVEASTLPVALMTLDRPEGVAWGPMAATGMLVMVPMLIMATLVRRHFAQGMTMGAVK</sequence>
<evidence type="ECO:0000256" key="7">
    <source>
        <dbReference type="ARBA" id="ARBA00022989"/>
    </source>
</evidence>
<evidence type="ECO:0000256" key="8">
    <source>
        <dbReference type="ARBA" id="ARBA00023136"/>
    </source>
</evidence>
<keyword evidence="5" id="KW-0762">Sugar transport</keyword>
<dbReference type="GO" id="GO:0055085">
    <property type="term" value="P:transmembrane transport"/>
    <property type="evidence" value="ECO:0007669"/>
    <property type="project" value="InterPro"/>
</dbReference>
<evidence type="ECO:0000256" key="3">
    <source>
        <dbReference type="ARBA" id="ARBA00022448"/>
    </source>
</evidence>
<dbReference type="Pfam" id="PF00528">
    <property type="entry name" value="BPD_transp_1"/>
    <property type="match status" value="1"/>
</dbReference>
<evidence type="ECO:0000256" key="9">
    <source>
        <dbReference type="RuleBase" id="RU363032"/>
    </source>
</evidence>
<feature type="transmembrane region" description="Helical" evidence="9">
    <location>
        <begin position="266"/>
        <end position="288"/>
    </location>
</feature>
<comment type="subcellular location">
    <subcellularLocation>
        <location evidence="1 9">Cell membrane</location>
        <topology evidence="1 9">Multi-pass membrane protein</topology>
    </subcellularLocation>
</comment>
<dbReference type="EMBL" id="JACHDB010000001">
    <property type="protein sequence ID" value="MBB5433997.1"/>
    <property type="molecule type" value="Genomic_DNA"/>
</dbReference>
<feature type="transmembrane region" description="Helical" evidence="9">
    <location>
        <begin position="167"/>
        <end position="189"/>
    </location>
</feature>
<feature type="transmembrane region" description="Helical" evidence="9">
    <location>
        <begin position="39"/>
        <end position="61"/>
    </location>
</feature>
<dbReference type="PROSITE" id="PS50928">
    <property type="entry name" value="ABC_TM1"/>
    <property type="match status" value="1"/>
</dbReference>
<keyword evidence="13" id="KW-1185">Reference proteome</keyword>
<feature type="transmembrane region" description="Helical" evidence="9">
    <location>
        <begin position="102"/>
        <end position="122"/>
    </location>
</feature>
<keyword evidence="4" id="KW-1003">Cell membrane</keyword>
<keyword evidence="7 9" id="KW-1133">Transmembrane helix</keyword>
<dbReference type="PANTHER" id="PTHR32243:SF50">
    <property type="entry name" value="MALTOSE_MALTODEXTRIN TRANSPORT SYSTEM PERMEASE PROTEIN MALG"/>
    <property type="match status" value="1"/>
</dbReference>
<dbReference type="InterPro" id="IPR050901">
    <property type="entry name" value="BP-dep_ABC_trans_perm"/>
</dbReference>
<keyword evidence="6 9" id="KW-0812">Transmembrane</keyword>
<dbReference type="Proteomes" id="UP000572635">
    <property type="component" value="Unassembled WGS sequence"/>
</dbReference>
<dbReference type="RefSeq" id="WP_184394239.1">
    <property type="nucleotide sequence ID" value="NZ_BAAAJD010000040.1"/>
</dbReference>
<dbReference type="Gene3D" id="1.10.3720.10">
    <property type="entry name" value="MetI-like"/>
    <property type="match status" value="1"/>
</dbReference>
<proteinExistence type="inferred from homology"/>
<organism evidence="12 13">
    <name type="scientific">Nocardiopsis composta</name>
    <dbReference type="NCBI Taxonomy" id="157465"/>
    <lineage>
        <taxon>Bacteria</taxon>
        <taxon>Bacillati</taxon>
        <taxon>Actinomycetota</taxon>
        <taxon>Actinomycetes</taxon>
        <taxon>Streptosporangiales</taxon>
        <taxon>Nocardiopsidaceae</taxon>
        <taxon>Nocardiopsis</taxon>
    </lineage>
</organism>
<feature type="transmembrane region" description="Helical" evidence="9">
    <location>
        <begin position="134"/>
        <end position="155"/>
    </location>
</feature>
<feature type="compositionally biased region" description="Pro residues" evidence="10">
    <location>
        <begin position="15"/>
        <end position="29"/>
    </location>
</feature>
<feature type="domain" description="ABC transmembrane type-1" evidence="11">
    <location>
        <begin position="98"/>
        <end position="288"/>
    </location>
</feature>
<keyword evidence="8 9" id="KW-0472">Membrane</keyword>
<dbReference type="InterPro" id="IPR000515">
    <property type="entry name" value="MetI-like"/>
</dbReference>
<evidence type="ECO:0000256" key="2">
    <source>
        <dbReference type="ARBA" id="ARBA00009047"/>
    </source>
</evidence>
<reference evidence="12 13" key="1">
    <citation type="submission" date="2020-08" db="EMBL/GenBank/DDBJ databases">
        <title>Sequencing the genomes of 1000 actinobacteria strains.</title>
        <authorList>
            <person name="Klenk H.-P."/>
        </authorList>
    </citation>
    <scope>NUCLEOTIDE SEQUENCE [LARGE SCALE GENOMIC DNA]</scope>
    <source>
        <strain evidence="12 13">DSM 44551</strain>
    </source>
</reference>
<dbReference type="SUPFAM" id="SSF161098">
    <property type="entry name" value="MetI-like"/>
    <property type="match status" value="1"/>
</dbReference>
<evidence type="ECO:0000313" key="12">
    <source>
        <dbReference type="EMBL" id="MBB5433997.1"/>
    </source>
</evidence>
<protein>
    <submittedName>
        <fullName evidence="12">ABC-type glycerol-3-phosphate transport system permease component</fullName>
    </submittedName>
</protein>
<dbReference type="PANTHER" id="PTHR32243">
    <property type="entry name" value="MALTOSE TRANSPORT SYSTEM PERMEASE-RELATED"/>
    <property type="match status" value="1"/>
</dbReference>
<evidence type="ECO:0000313" key="13">
    <source>
        <dbReference type="Proteomes" id="UP000572635"/>
    </source>
</evidence>
<dbReference type="GO" id="GO:0005886">
    <property type="term" value="C:plasma membrane"/>
    <property type="evidence" value="ECO:0007669"/>
    <property type="project" value="UniProtKB-SubCell"/>
</dbReference>
<feature type="region of interest" description="Disordered" evidence="10">
    <location>
        <begin position="1"/>
        <end position="30"/>
    </location>
</feature>
<comment type="caution">
    <text evidence="12">The sequence shown here is derived from an EMBL/GenBank/DDBJ whole genome shotgun (WGS) entry which is preliminary data.</text>
</comment>
<dbReference type="InterPro" id="IPR035906">
    <property type="entry name" value="MetI-like_sf"/>
</dbReference>
<evidence type="ECO:0000256" key="6">
    <source>
        <dbReference type="ARBA" id="ARBA00022692"/>
    </source>
</evidence>
<accession>A0A7W8QP05</accession>
<dbReference type="AlphaFoldDB" id="A0A7W8QP05"/>
<evidence type="ECO:0000256" key="4">
    <source>
        <dbReference type="ARBA" id="ARBA00022475"/>
    </source>
</evidence>
<comment type="similarity">
    <text evidence="2">Belongs to the binding-protein-dependent transport system permease family. MalFG subfamily.</text>
</comment>
<name>A0A7W8QP05_9ACTN</name>
<evidence type="ECO:0000256" key="10">
    <source>
        <dbReference type="SAM" id="MobiDB-lite"/>
    </source>
</evidence>
<evidence type="ECO:0000256" key="5">
    <source>
        <dbReference type="ARBA" id="ARBA00022597"/>
    </source>
</evidence>
<evidence type="ECO:0000256" key="1">
    <source>
        <dbReference type="ARBA" id="ARBA00004651"/>
    </source>
</evidence>
<dbReference type="CDD" id="cd06261">
    <property type="entry name" value="TM_PBP2"/>
    <property type="match status" value="1"/>
</dbReference>
<keyword evidence="3 9" id="KW-0813">Transport</keyword>
<feature type="transmembrane region" description="Helical" evidence="9">
    <location>
        <begin position="210"/>
        <end position="233"/>
    </location>
</feature>